<protein>
    <recommendedName>
        <fullName evidence="7">Zn(2)-C6 fungal-type domain-containing protein</fullName>
    </recommendedName>
</protein>
<evidence type="ECO:0000256" key="2">
    <source>
        <dbReference type="ARBA" id="ARBA00022833"/>
    </source>
</evidence>
<reference evidence="8" key="2">
    <citation type="submission" date="2021-01" db="EMBL/GenBank/DDBJ databases">
        <title>Pan-genome distribution and transcriptional activeness of fungal secondary metabolism genes in Aspergillus section Fumigati.</title>
        <authorList>
            <person name="Takahashi H."/>
            <person name="Umemura M."/>
            <person name="Ninomiya A."/>
            <person name="Kusuya Y."/>
            <person name="Urayama S."/>
            <person name="Shimizu M."/>
            <person name="Watanabe A."/>
            <person name="Kamei K."/>
            <person name="Yaguchi T."/>
            <person name="Hagiwara D."/>
        </authorList>
    </citation>
    <scope>NUCLEOTIDE SEQUENCE</scope>
    <source>
        <strain evidence="8">IFM 46973</strain>
    </source>
</reference>
<evidence type="ECO:0000256" key="6">
    <source>
        <dbReference type="ARBA" id="ARBA00023242"/>
    </source>
</evidence>
<feature type="domain" description="Zn(2)-C6 fungal-type" evidence="7">
    <location>
        <begin position="14"/>
        <end position="44"/>
    </location>
</feature>
<dbReference type="CDD" id="cd00067">
    <property type="entry name" value="GAL4"/>
    <property type="match status" value="1"/>
</dbReference>
<dbReference type="PANTHER" id="PTHR47660:SF3">
    <property type="entry name" value="FINGER DOMAIN PROTEIN, PUTATIVE (AFU_ORTHOLOGUE AFUA_4G03310)-RELATED"/>
    <property type="match status" value="1"/>
</dbReference>
<dbReference type="PROSITE" id="PS50048">
    <property type="entry name" value="ZN2_CY6_FUNGAL_2"/>
    <property type="match status" value="1"/>
</dbReference>
<evidence type="ECO:0000256" key="1">
    <source>
        <dbReference type="ARBA" id="ARBA00022723"/>
    </source>
</evidence>
<dbReference type="EMBL" id="BBXM02000003">
    <property type="protein sequence ID" value="GIC87537.1"/>
    <property type="molecule type" value="Genomic_DNA"/>
</dbReference>
<dbReference type="GeneID" id="66991397"/>
<keyword evidence="4" id="KW-0238">DNA-binding</keyword>
<keyword evidence="3" id="KW-0805">Transcription regulation</keyword>
<evidence type="ECO:0000259" key="7">
    <source>
        <dbReference type="PROSITE" id="PS50048"/>
    </source>
</evidence>
<evidence type="ECO:0000256" key="4">
    <source>
        <dbReference type="ARBA" id="ARBA00023125"/>
    </source>
</evidence>
<name>A0A8E0UVM5_9EURO</name>
<dbReference type="SMART" id="SM00066">
    <property type="entry name" value="GAL4"/>
    <property type="match status" value="1"/>
</dbReference>
<dbReference type="Proteomes" id="UP000036893">
    <property type="component" value="Unassembled WGS sequence"/>
</dbReference>
<keyword evidence="1" id="KW-0479">Metal-binding</keyword>
<comment type="caution">
    <text evidence="8">The sequence shown here is derived from an EMBL/GenBank/DDBJ whole genome shotgun (WGS) entry which is preliminary data.</text>
</comment>
<keyword evidence="2" id="KW-0862">Zinc</keyword>
<proteinExistence type="predicted"/>
<dbReference type="SUPFAM" id="SSF57701">
    <property type="entry name" value="Zn2/Cys6 DNA-binding domain"/>
    <property type="match status" value="1"/>
</dbReference>
<dbReference type="RefSeq" id="XP_043144803.1">
    <property type="nucleotide sequence ID" value="XM_043288868.1"/>
</dbReference>
<sequence length="338" mass="37791">MVANAPKALTLRRSCQACANSKRRCDRGLPRCSRCLARGLDCRYVNEPFATGVKSPPARKRPNAVASSPTAQLHQPLRLEITKGYSQQIVRFLVHGMRQFPIAFAHSRKTHFIHPELYTGKKPTQIIAAYDLCKLHTQIEQGKGTGTPTLGPRLRQQLINLLHQFVHATSFEELLACAQALILLQCIVLLRDDQNTYSDGVSCSLADLGQRLWQQAPIQLPHSLSPRRAWIYAESVRRTIIVSFMLRSVYSLQRRNYSVRTPFIDSLPFDVRTSLWDAPGEAWADGPSNADMVSLHEYSGMLESGQIHNITPFGSLILAACRGVAISEIPFPAALRPR</sequence>
<dbReference type="Gene3D" id="4.10.240.10">
    <property type="entry name" value="Zn(2)-C6 fungal-type DNA-binding domain"/>
    <property type="match status" value="1"/>
</dbReference>
<gene>
    <name evidence="8" type="ORF">Aud_003921</name>
</gene>
<keyword evidence="5" id="KW-0804">Transcription</keyword>
<evidence type="ECO:0000256" key="3">
    <source>
        <dbReference type="ARBA" id="ARBA00023015"/>
    </source>
</evidence>
<dbReference type="Pfam" id="PF00172">
    <property type="entry name" value="Zn_clus"/>
    <property type="match status" value="1"/>
</dbReference>
<evidence type="ECO:0000313" key="8">
    <source>
        <dbReference type="EMBL" id="GIC87537.1"/>
    </source>
</evidence>
<dbReference type="InterPro" id="IPR001138">
    <property type="entry name" value="Zn2Cys6_DnaBD"/>
</dbReference>
<keyword evidence="6" id="KW-0539">Nucleus</keyword>
<organism evidence="8 9">
    <name type="scientific">Aspergillus udagawae</name>
    <dbReference type="NCBI Taxonomy" id="91492"/>
    <lineage>
        <taxon>Eukaryota</taxon>
        <taxon>Fungi</taxon>
        <taxon>Dikarya</taxon>
        <taxon>Ascomycota</taxon>
        <taxon>Pezizomycotina</taxon>
        <taxon>Eurotiomycetes</taxon>
        <taxon>Eurotiomycetidae</taxon>
        <taxon>Eurotiales</taxon>
        <taxon>Aspergillaceae</taxon>
        <taxon>Aspergillus</taxon>
        <taxon>Aspergillus subgen. Fumigati</taxon>
    </lineage>
</organism>
<reference evidence="8" key="1">
    <citation type="journal article" date="2015" name="Genome Announc.">
        <title>Draft Genome Sequence of the Pathogenic Filamentous Fungus Aspergillus udagawae Strain IFM 46973T.</title>
        <authorList>
            <person name="Kusuya Y."/>
            <person name="Takahashi-Nakaguchi A."/>
            <person name="Takahashi H."/>
            <person name="Yaguchi T."/>
        </authorList>
    </citation>
    <scope>NUCLEOTIDE SEQUENCE</scope>
    <source>
        <strain evidence="8">IFM 46973</strain>
    </source>
</reference>
<dbReference type="InterPro" id="IPR036864">
    <property type="entry name" value="Zn2-C6_fun-type_DNA-bd_sf"/>
</dbReference>
<dbReference type="PANTHER" id="PTHR47660">
    <property type="entry name" value="TRANSCRIPTION FACTOR WITH C2H2 AND ZN(2)-CYS(6) DNA BINDING DOMAIN (EUROFUNG)-RELATED-RELATED"/>
    <property type="match status" value="1"/>
</dbReference>
<dbReference type="AlphaFoldDB" id="A0A8E0UVM5"/>
<accession>A0A8E0UVM5</accession>
<evidence type="ECO:0000256" key="5">
    <source>
        <dbReference type="ARBA" id="ARBA00023163"/>
    </source>
</evidence>
<dbReference type="GO" id="GO:0008270">
    <property type="term" value="F:zinc ion binding"/>
    <property type="evidence" value="ECO:0007669"/>
    <property type="project" value="InterPro"/>
</dbReference>
<dbReference type="GO" id="GO:0000981">
    <property type="term" value="F:DNA-binding transcription factor activity, RNA polymerase II-specific"/>
    <property type="evidence" value="ECO:0007669"/>
    <property type="project" value="InterPro"/>
</dbReference>
<evidence type="ECO:0000313" key="9">
    <source>
        <dbReference type="Proteomes" id="UP000036893"/>
    </source>
</evidence>
<dbReference type="GO" id="GO:0003677">
    <property type="term" value="F:DNA binding"/>
    <property type="evidence" value="ECO:0007669"/>
    <property type="project" value="UniProtKB-KW"/>
</dbReference>
<dbReference type="PROSITE" id="PS00463">
    <property type="entry name" value="ZN2_CY6_FUNGAL_1"/>
    <property type="match status" value="1"/>
</dbReference>
<dbReference type="PRINTS" id="PR00755">
    <property type="entry name" value="AFLATOXINBRP"/>
</dbReference>